<dbReference type="EMBL" id="CAVMJV010000178">
    <property type="protein sequence ID" value="CAK5121022.1"/>
    <property type="molecule type" value="Genomic_DNA"/>
</dbReference>
<dbReference type="Proteomes" id="UP001497535">
    <property type="component" value="Unassembled WGS sequence"/>
</dbReference>
<reference evidence="1" key="1">
    <citation type="submission" date="2023-11" db="EMBL/GenBank/DDBJ databases">
        <authorList>
            <person name="Poullet M."/>
        </authorList>
    </citation>
    <scope>NUCLEOTIDE SEQUENCE</scope>
    <source>
        <strain evidence="1">E1834</strain>
    </source>
</reference>
<comment type="caution">
    <text evidence="1">The sequence shown here is derived from an EMBL/GenBank/DDBJ whole genome shotgun (WGS) entry which is preliminary data.</text>
</comment>
<organism evidence="1 2">
    <name type="scientific">Meloidogyne enterolobii</name>
    <name type="common">Root-knot nematode worm</name>
    <name type="synonym">Meloidogyne mayaguensis</name>
    <dbReference type="NCBI Taxonomy" id="390850"/>
    <lineage>
        <taxon>Eukaryota</taxon>
        <taxon>Metazoa</taxon>
        <taxon>Ecdysozoa</taxon>
        <taxon>Nematoda</taxon>
        <taxon>Chromadorea</taxon>
        <taxon>Rhabditida</taxon>
        <taxon>Tylenchina</taxon>
        <taxon>Tylenchomorpha</taxon>
        <taxon>Tylenchoidea</taxon>
        <taxon>Meloidogynidae</taxon>
        <taxon>Meloidogyninae</taxon>
        <taxon>Meloidogyne</taxon>
    </lineage>
</organism>
<sequence length="746" mass="83872">MSQDQGQSEEIVKTIQNLVENEEVLRAKISFATIVEQKMSERLEQLRVSRKEENAKMEAQKKQIDVLEKARYYAVCHEHKYDFRIRFKLQSSFFSVGTELKRKRTVMGEFKKLVESNSAADLSSELCELELIKEDFCSQKARAPWLPEKQAILGELKVHENELVRLQNEITRTNGLISEREDLLAKHKQLPFKNFCVTLANYLHKTRQMDNAMKNELKIQETLLEKTKRLEHEAIQKVPGINQDEEIDVVNVQEVVEKAPESNVERVVNHSPAVTNHSPAITVNQSPVVINQSPATANSSKITQRSKFTPDPIEKHMNTPNRSVTDIIQTGTNDEQANNVIEQDDDLLMHFNGIDVFQTGGNEEGDDIMPAGGAGELLRKDSLFDEYALEDQESEKSLENSNLLLDWWCYVNFLTCPMYKGVQTKNILTIASIFSFQQQQNSHQMYAECQLESIQHIHALRTELENSLISDDSPIDSERRQPQQLRQLRTVFRSDEAVHIQFSGPIIEEEQQQTSHHHQQNIRPPSSSRFTVSPTPPNALPSFASSIENRKQALHVLIAKPIFEAEGKKEVVDVKNKKIPTPNSIVVPPPSQTSQQSSTSASSPASSIDSGVASPGSCADEFLLFGGGTNGPFCQLNRQHRNSLPNPLGPFESQTLPKARGGRVFNFTTTTTTNKCDGGGFSSLIEALSLLPGAHINEEGECKTNSGKGGDVNNKPFELQNPPIGKIFGRKIFILLRFLGELYFIF</sequence>
<name>A0ACB1B6D5_MELEN</name>
<evidence type="ECO:0000313" key="1">
    <source>
        <dbReference type="EMBL" id="CAK5121022.1"/>
    </source>
</evidence>
<proteinExistence type="predicted"/>
<gene>
    <name evidence="1" type="ORF">MENTE1834_LOCUS46933</name>
</gene>
<protein>
    <submittedName>
        <fullName evidence="1">Uncharacterized protein</fullName>
    </submittedName>
</protein>
<keyword evidence="2" id="KW-1185">Reference proteome</keyword>
<evidence type="ECO:0000313" key="2">
    <source>
        <dbReference type="Proteomes" id="UP001497535"/>
    </source>
</evidence>
<accession>A0ACB1B6D5</accession>